<sequence length="217" mass="24680">MFFDSSINILFPIRKSNQFDNFGIMRKRNLICLLGALVLISCESDYLPKPKGYNRIDLPAHAFTAVEEVLPYQFEVSKYATVEPDSFNLSEKSWINLNYREMGAKVHLTYLPLGGKDKDLKIVLKDAINLTAKHQIKAYGIEESIMLTPKGYTGVIAELSGEVPTQFQFFVTDSTSNFLRGALYFNTAMKNDSLAPVIEYIKVDMAHLMNTLEFKKR</sequence>
<gene>
    <name evidence="1" type="ORF">P872_05590</name>
</gene>
<dbReference type="eggNOG" id="ENOG502ZRB2">
    <property type="taxonomic scope" value="Bacteria"/>
</dbReference>
<evidence type="ECO:0008006" key="3">
    <source>
        <dbReference type="Google" id="ProtNLM"/>
    </source>
</evidence>
<dbReference type="PATRIC" id="fig|1123057.7.peg.2224"/>
<evidence type="ECO:0000313" key="1">
    <source>
        <dbReference type="EMBL" id="ERM82920.1"/>
    </source>
</evidence>
<name>U5BQR4_9BACT</name>
<protein>
    <recommendedName>
        <fullName evidence="3">Gliding motility protein GldD</fullName>
    </recommendedName>
</protein>
<dbReference type="Proteomes" id="UP000016843">
    <property type="component" value="Unassembled WGS sequence"/>
</dbReference>
<keyword evidence="2" id="KW-1185">Reference proteome</keyword>
<dbReference type="AlphaFoldDB" id="U5BQR4"/>
<dbReference type="EMBL" id="AWXR01000020">
    <property type="protein sequence ID" value="ERM82920.1"/>
    <property type="molecule type" value="Genomic_DNA"/>
</dbReference>
<accession>U5BQR4</accession>
<reference evidence="1 2" key="1">
    <citation type="journal article" date="2013" name="Genome Announc.">
        <title>Draft Genome Sequence of the Psychrophilic and Alkaliphilic Rhodonellum psychrophilum Strain GCM71T.</title>
        <authorList>
            <person name="Hauptmann A.L."/>
            <person name="Glaring M.A."/>
            <person name="Hallin P.F."/>
            <person name="Prieme A."/>
            <person name="Stougaard P."/>
        </authorList>
    </citation>
    <scope>NUCLEOTIDE SEQUENCE [LARGE SCALE GENOMIC DNA]</scope>
    <source>
        <strain evidence="1 2">GCM71</strain>
    </source>
</reference>
<organism evidence="1 2">
    <name type="scientific">Rhodonellum psychrophilum GCM71 = DSM 17998</name>
    <dbReference type="NCBI Taxonomy" id="1123057"/>
    <lineage>
        <taxon>Bacteria</taxon>
        <taxon>Pseudomonadati</taxon>
        <taxon>Bacteroidota</taxon>
        <taxon>Cytophagia</taxon>
        <taxon>Cytophagales</taxon>
        <taxon>Cytophagaceae</taxon>
        <taxon>Rhodonellum</taxon>
    </lineage>
</organism>
<evidence type="ECO:0000313" key="2">
    <source>
        <dbReference type="Proteomes" id="UP000016843"/>
    </source>
</evidence>
<dbReference type="Pfam" id="PF25593">
    <property type="entry name" value="GldD_lipo"/>
    <property type="match status" value="1"/>
</dbReference>
<dbReference type="InterPro" id="IPR019850">
    <property type="entry name" value="GldD-like"/>
</dbReference>
<comment type="caution">
    <text evidence="1">The sequence shown here is derived from an EMBL/GenBank/DDBJ whole genome shotgun (WGS) entry which is preliminary data.</text>
</comment>
<proteinExistence type="predicted"/>
<dbReference type="NCBIfam" id="TIGR03512">
    <property type="entry name" value="GldD_lipo"/>
    <property type="match status" value="1"/>
</dbReference>